<comment type="subcellular location">
    <subcellularLocation>
        <location evidence="1">Cell outer membrane</location>
        <topology evidence="1">Lipid-anchor</topology>
    </subcellularLocation>
</comment>
<feature type="domain" description="Glycine zipper 2TM" evidence="6">
    <location>
        <begin position="32"/>
        <end position="71"/>
    </location>
</feature>
<sequence length="93" mass="9592">MFNHLFRVALLASCAALPACENLTPQQRTVVGVTAGAAAGLITAEALEADSHWRLIAALAGAAAGTIVAQNSATQQCAYARGDGTYYVMPCPR</sequence>
<evidence type="ECO:0000256" key="1">
    <source>
        <dbReference type="ARBA" id="ARBA00004459"/>
    </source>
</evidence>
<organism evidence="7 8">
    <name type="scientific">Thioclava atlantica</name>
    <dbReference type="NCBI Taxonomy" id="1317124"/>
    <lineage>
        <taxon>Bacteria</taxon>
        <taxon>Pseudomonadati</taxon>
        <taxon>Pseudomonadota</taxon>
        <taxon>Alphaproteobacteria</taxon>
        <taxon>Rhodobacterales</taxon>
        <taxon>Paracoccaceae</taxon>
        <taxon>Thioclava</taxon>
    </lineage>
</organism>
<dbReference type="PATRIC" id="fig|1317124.6.peg.3125"/>
<dbReference type="RefSeq" id="WP_081875019.1">
    <property type="nucleotide sequence ID" value="NZ_AQRC01000014.1"/>
</dbReference>
<accession>A0A085TT46</accession>
<gene>
    <name evidence="7" type="ORF">DW2_15545</name>
</gene>
<keyword evidence="5" id="KW-0732">Signal</keyword>
<evidence type="ECO:0000256" key="5">
    <source>
        <dbReference type="SAM" id="SignalP"/>
    </source>
</evidence>
<evidence type="ECO:0000313" key="7">
    <source>
        <dbReference type="EMBL" id="KFE33893.1"/>
    </source>
</evidence>
<dbReference type="AlphaFoldDB" id="A0A085TT46"/>
<feature type="chain" id="PRO_5001797472" description="17 kDa surface antigen" evidence="5">
    <location>
        <begin position="20"/>
        <end position="93"/>
    </location>
</feature>
<feature type="signal peptide" evidence="5">
    <location>
        <begin position="1"/>
        <end position="19"/>
    </location>
</feature>
<keyword evidence="4" id="KW-0449">Lipoprotein</keyword>
<evidence type="ECO:0000256" key="3">
    <source>
        <dbReference type="ARBA" id="ARBA00015281"/>
    </source>
</evidence>
<reference evidence="8" key="1">
    <citation type="submission" date="2013-04" db="EMBL/GenBank/DDBJ databases">
        <title>Thioclava sp. 13D2W-2 Genome Sequencing.</title>
        <authorList>
            <person name="Lai Q."/>
            <person name="Li G."/>
            <person name="Shao Z."/>
        </authorList>
    </citation>
    <scope>NUCLEOTIDE SEQUENCE [LARGE SCALE GENOMIC DNA]</scope>
    <source>
        <strain evidence="8">13D2W-2</strain>
    </source>
</reference>
<protein>
    <recommendedName>
        <fullName evidence="3">17 kDa surface antigen</fullName>
    </recommendedName>
</protein>
<comment type="caution">
    <text evidence="7">The sequence shown here is derived from an EMBL/GenBank/DDBJ whole genome shotgun (WGS) entry which is preliminary data.</text>
</comment>
<keyword evidence="8" id="KW-1185">Reference proteome</keyword>
<dbReference type="eggNOG" id="ENOG50326NA">
    <property type="taxonomic scope" value="Bacteria"/>
</dbReference>
<dbReference type="EMBL" id="AQRC01000014">
    <property type="protein sequence ID" value="KFE33893.1"/>
    <property type="molecule type" value="Genomic_DNA"/>
</dbReference>
<evidence type="ECO:0000259" key="6">
    <source>
        <dbReference type="Pfam" id="PF05433"/>
    </source>
</evidence>
<evidence type="ECO:0000313" key="8">
    <source>
        <dbReference type="Proteomes" id="UP000028607"/>
    </source>
</evidence>
<reference evidence="7 8" key="2">
    <citation type="journal article" date="2015" name="Antonie Van Leeuwenhoek">
        <title>Thioclava indica sp. nov., isolated from surface seawater of the Indian Ocean.</title>
        <authorList>
            <person name="Liu Y."/>
            <person name="Lai Q."/>
            <person name="Du J."/>
            <person name="Xu H."/>
            <person name="Jiang L."/>
            <person name="Shao Z."/>
        </authorList>
    </citation>
    <scope>NUCLEOTIDE SEQUENCE [LARGE SCALE GENOMIC DNA]</scope>
    <source>
        <strain evidence="7 8">13D2W-2</strain>
    </source>
</reference>
<dbReference type="InterPro" id="IPR008816">
    <property type="entry name" value="Gly_zipper_2TM_dom"/>
</dbReference>
<dbReference type="GO" id="GO:0009279">
    <property type="term" value="C:cell outer membrane"/>
    <property type="evidence" value="ECO:0007669"/>
    <property type="project" value="UniProtKB-SubCell"/>
</dbReference>
<evidence type="ECO:0000256" key="4">
    <source>
        <dbReference type="ARBA" id="ARBA00023288"/>
    </source>
</evidence>
<dbReference type="STRING" id="1317124.DW2_15545"/>
<dbReference type="Proteomes" id="UP000028607">
    <property type="component" value="Unassembled WGS sequence"/>
</dbReference>
<dbReference type="Pfam" id="PF05433">
    <property type="entry name" value="Rick_17kDa_Anti"/>
    <property type="match status" value="1"/>
</dbReference>
<evidence type="ECO:0000256" key="2">
    <source>
        <dbReference type="ARBA" id="ARBA00008681"/>
    </source>
</evidence>
<comment type="similarity">
    <text evidence="2">Belongs to the rickettsiale 17 kDa surface antigen family.</text>
</comment>
<proteinExistence type="inferred from homology"/>
<name>A0A085TT46_9RHOB</name>